<feature type="transmembrane region" description="Helical" evidence="1">
    <location>
        <begin position="337"/>
        <end position="355"/>
    </location>
</feature>
<feature type="transmembrane region" description="Helical" evidence="1">
    <location>
        <begin position="362"/>
        <end position="379"/>
    </location>
</feature>
<dbReference type="PANTHER" id="PTHR38454:SF1">
    <property type="entry name" value="INTEGRAL MEMBRANE PROTEIN"/>
    <property type="match status" value="1"/>
</dbReference>
<keyword evidence="1" id="KW-1133">Transmembrane helix</keyword>
<reference evidence="2" key="2">
    <citation type="submission" date="2021-04" db="EMBL/GenBank/DDBJ databases">
        <authorList>
            <person name="Gilroy R."/>
        </authorList>
    </citation>
    <scope>NUCLEOTIDE SEQUENCE</scope>
    <source>
        <strain evidence="2">MalCec1-1739</strain>
    </source>
</reference>
<feature type="transmembrane region" description="Helical" evidence="1">
    <location>
        <begin position="399"/>
        <end position="419"/>
    </location>
</feature>
<evidence type="ECO:0000313" key="3">
    <source>
        <dbReference type="Proteomes" id="UP000787625"/>
    </source>
</evidence>
<name>A0A9D2UI90_9BACT</name>
<reference evidence="2" key="1">
    <citation type="journal article" date="2021" name="PeerJ">
        <title>Extensive microbial diversity within the chicken gut microbiome revealed by metagenomics and culture.</title>
        <authorList>
            <person name="Gilroy R."/>
            <person name="Ravi A."/>
            <person name="Getino M."/>
            <person name="Pursley I."/>
            <person name="Horton D.L."/>
            <person name="Alikhan N.F."/>
            <person name="Baker D."/>
            <person name="Gharbi K."/>
            <person name="Hall N."/>
            <person name="Watson M."/>
            <person name="Adriaenssens E.M."/>
            <person name="Foster-Nyarko E."/>
            <person name="Jarju S."/>
            <person name="Secka A."/>
            <person name="Antonio M."/>
            <person name="Oren A."/>
            <person name="Chaudhuri R.R."/>
            <person name="La Ragione R."/>
            <person name="Hildebrand F."/>
            <person name="Pallen M.J."/>
        </authorList>
    </citation>
    <scope>NUCLEOTIDE SEQUENCE</scope>
    <source>
        <strain evidence="2">MalCec1-1739</strain>
    </source>
</reference>
<dbReference type="EMBL" id="DWUP01000088">
    <property type="protein sequence ID" value="HJD52933.1"/>
    <property type="molecule type" value="Genomic_DNA"/>
</dbReference>
<proteinExistence type="predicted"/>
<feature type="transmembrane region" description="Helical" evidence="1">
    <location>
        <begin position="824"/>
        <end position="842"/>
    </location>
</feature>
<feature type="transmembrane region" description="Helical" evidence="1">
    <location>
        <begin position="543"/>
        <end position="560"/>
    </location>
</feature>
<feature type="transmembrane region" description="Helical" evidence="1">
    <location>
        <begin position="518"/>
        <end position="536"/>
    </location>
</feature>
<organism evidence="2 3">
    <name type="scientific">Candidatus Avibacteroides avistercoris</name>
    <dbReference type="NCBI Taxonomy" id="2840690"/>
    <lineage>
        <taxon>Bacteria</taxon>
        <taxon>Pseudomonadati</taxon>
        <taxon>Bacteroidota</taxon>
        <taxon>Bacteroidia</taxon>
        <taxon>Bacteroidales</taxon>
        <taxon>Bacteroidaceae</taxon>
        <taxon>Bacteroidaceae incertae sedis</taxon>
        <taxon>Candidatus Avibacteroides</taxon>
    </lineage>
</organism>
<dbReference type="InterPro" id="IPR018580">
    <property type="entry name" value="Uncharacterised_YfhO"/>
</dbReference>
<feature type="transmembrane region" description="Helical" evidence="1">
    <location>
        <begin position="193"/>
        <end position="212"/>
    </location>
</feature>
<feature type="transmembrane region" description="Helical" evidence="1">
    <location>
        <begin position="91"/>
        <end position="114"/>
    </location>
</feature>
<keyword evidence="1" id="KW-0812">Transmembrane</keyword>
<feature type="transmembrane region" description="Helical" evidence="1">
    <location>
        <begin position="7"/>
        <end position="25"/>
    </location>
</feature>
<evidence type="ECO:0000256" key="1">
    <source>
        <dbReference type="SAM" id="Phobius"/>
    </source>
</evidence>
<accession>A0A9D2UI90</accession>
<feature type="transmembrane region" description="Helical" evidence="1">
    <location>
        <begin position="121"/>
        <end position="140"/>
    </location>
</feature>
<keyword evidence="1" id="KW-0472">Membrane</keyword>
<feature type="transmembrane region" description="Helical" evidence="1">
    <location>
        <begin position="224"/>
        <end position="243"/>
    </location>
</feature>
<protein>
    <submittedName>
        <fullName evidence="2">YfhO family protein</fullName>
    </submittedName>
</protein>
<dbReference type="PANTHER" id="PTHR38454">
    <property type="entry name" value="INTEGRAL MEMBRANE PROTEIN-RELATED"/>
    <property type="match status" value="1"/>
</dbReference>
<feature type="transmembrane region" description="Helical" evidence="1">
    <location>
        <begin position="456"/>
        <end position="478"/>
    </location>
</feature>
<dbReference type="AlphaFoldDB" id="A0A9D2UI90"/>
<sequence length="857" mass="94705">MDWKRVIPDLAAVVLFVVIAFAYFFPSDIEGRVLAGHDNIATIGAGQEAKEYHERTGETTRWTNGLFGGMPTYQISPSYDSTAPLSIAGKIYQLFLPNYVGLMFIMLLGFYIMLRAFGISVWLSTLGALGWALSSYFPILVYAGHIWKYLTLAYIPPTIGGIVLAYRGRYLAGGVLTALFFALQLLSNHVQMTYYSMFVILALVIAFGIDAWRHGTLRSFGKATGILAIAAAIGVLINLSNIYHTYEYSKETMRGKSELVKADNENQTDGGLERDYITQWSYGRDETLTLLVPNLKGGSSEHRMSDSDVAMDKANPNLQPLYQQLGQYWGEQPGTSGPVYVGALILTLAILALFIVKGPVKWALLIVTLLSIFLSWGKNMMWFTDLFIDYMPMYAKFRAVSSILVIAEFTIPLLAVLGLKELFDGNGAPTTDMTAHSTAQPRLSGDAKSGLSHRKFVFISFGITGIVALLIAFAPGALFGSFVSSYEMQAMSQFPQETLSLVVGNLTEMRKAMVASDALRSALIIAAGFVVIMLAMHGKVKKVTAIALVALICLVDLWGIDKRYLNDSHFVPKSETELVYRPTEADKYILQDKSPDYRVLNLAVSTFNDNTTSYYHKSIGGYHAAKLRRYQEMIEHHITADMSAISRALYENNGDLTAVDGRQFQVLNMLNTKYVIVPTQNGGTMALPNPYCMGNAWFVNTVRYADNANQEIEMVGETDLRNTAVADRRFEKVLDFEAADSAGAKMNIALSSYEPNMLVYETDNEADGVAVFSEIYYPDWTATIDGQPAEIARVNYILRAMKIPAGRHTVTFTFDPVSIKRTEATAYSALAILVLGAAWLIARSIMSRKAKPKADGK</sequence>
<dbReference type="Proteomes" id="UP000787625">
    <property type="component" value="Unassembled WGS sequence"/>
</dbReference>
<comment type="caution">
    <text evidence="2">The sequence shown here is derived from an EMBL/GenBank/DDBJ whole genome shotgun (WGS) entry which is preliminary data.</text>
</comment>
<dbReference type="Pfam" id="PF09586">
    <property type="entry name" value="YfhO"/>
    <property type="match status" value="1"/>
</dbReference>
<gene>
    <name evidence="2" type="ORF">IAA93_04315</name>
</gene>
<evidence type="ECO:0000313" key="2">
    <source>
        <dbReference type="EMBL" id="HJD52933.1"/>
    </source>
</evidence>
<feature type="transmembrane region" description="Helical" evidence="1">
    <location>
        <begin position="170"/>
        <end position="187"/>
    </location>
</feature>